<dbReference type="EMBL" id="CACSLK010014283">
    <property type="protein sequence ID" value="CAA0816731.1"/>
    <property type="molecule type" value="Genomic_DNA"/>
</dbReference>
<dbReference type="FunFam" id="3.30.70.330:FF:000063">
    <property type="entry name" value="MEI2-like protein 5 isoform 2"/>
    <property type="match status" value="1"/>
</dbReference>
<dbReference type="InterPro" id="IPR034453">
    <property type="entry name" value="MEI2-like_RRM1"/>
</dbReference>
<dbReference type="PANTHER" id="PTHR23189">
    <property type="entry name" value="RNA RECOGNITION MOTIF-CONTAINING"/>
    <property type="match status" value="1"/>
</dbReference>
<keyword evidence="3" id="KW-0469">Meiosis</keyword>
<dbReference type="FunFam" id="3.30.70.330:FF:000101">
    <property type="entry name" value="Protein MEI2-like 1"/>
    <property type="match status" value="1"/>
</dbReference>
<feature type="compositionally biased region" description="Basic and acidic residues" evidence="6">
    <location>
        <begin position="934"/>
        <end position="943"/>
    </location>
</feature>
<dbReference type="PROSITE" id="PS50102">
    <property type="entry name" value="RRM"/>
    <property type="match status" value="2"/>
</dbReference>
<evidence type="ECO:0000256" key="2">
    <source>
        <dbReference type="ARBA" id="ARBA00022884"/>
    </source>
</evidence>
<keyword evidence="9" id="KW-1185">Reference proteome</keyword>
<dbReference type="InterPro" id="IPR007201">
    <property type="entry name" value="Mei2-like_Rrm_C"/>
</dbReference>
<sequence>MNSRGFSPSFFSEEVCLSDERLVGVRKTDHMTSYSGLKPDGVLRTNAASSPLENQIQVDSRMPKGFIHPDYYLNRGRDANILGKQIVAAERAASRSLPCAVDHDLGSRINLNMDSGSYFFNAEKVNLMADQYENGLFSSSVSDLFSRKLNLSPNDAAYDSSAAALAPAPAPASSHYEEEEAFESLKELEAQTIGNLLPDDDDLLSGVTDGFSNSIRPDNGEDMEDDLFSSVGGLELGEDGFSRRNYKLYDVNSINQMVISVGTNGGEHRYGEHPSRTLFVRNINSTVEDSELQTIFEQFGDIRTLYTACKHRGFVMISYYDLRAACNAMKALQYKPLRSRKLDIHFSIPKENPSDRDINQGTLMVFNLDSSVSNAELLEIFGVYGDIKEIHDAPHMPDNKFIEFYDVRAAESALRALNKSDIAGKQINLVPDCPGGGSIRFMRPFSSELEQEQQHSPTNNLSTGFSVFEESTPNTDNGTILGPLSANGGPVTPHLDNVLHPGVSSSVPNRLPSLIRVEPGNQSSITDPSHLQNHLKFELQGPTNLHPHSLPEHHDGIATGPPFGSPSKIASTIGTRPPEMIDGLKEAFSSSGNGSFPSPGHHYMWSNSHHLQQPQPILWPTSPSFVNGLGGATAHPQQLHTIPRAPSHMLNSLLPLNNHHVGSAPSVNPSLWDRRHSFAGESPDATVFHPGSLGNMRISGNPLKYVPHNIFPRAGGNCMDVPIATKNIGLHPHHRRCMIFPARGQMFPMMGSFDSPNERARSRRNEGNSSQADNKKQFELDLDRIVRGEDKRTTLMIKNIPNKYTSKMLLVAIDERHRGTYDFIYLPIDFKNKCNVGYAFINMTDPSLIVPFYQTFNGKKWEKFNSEKVASLAYARIQGKNALVAHFQNSSLMNEDKRCRPILFHTDGPNAGDQVPFPMGPNIRPRTGKIRTSVTDDNHHHEMPSSSVTVEDYSVGDLSSGSGKDSE</sequence>
<gene>
    <name evidence="8" type="ORF">SHERM_16597</name>
</gene>
<comment type="caution">
    <text evidence="8">The sequence shown here is derived from an EMBL/GenBank/DDBJ whole genome shotgun (WGS) entry which is preliminary data.</text>
</comment>
<dbReference type="AlphaFoldDB" id="A0A9N7MY24"/>
<evidence type="ECO:0000256" key="1">
    <source>
        <dbReference type="ARBA" id="ARBA00022737"/>
    </source>
</evidence>
<feature type="domain" description="RRM" evidence="7">
    <location>
        <begin position="361"/>
        <end position="429"/>
    </location>
</feature>
<dbReference type="Pfam" id="PF04059">
    <property type="entry name" value="RRM_2"/>
    <property type="match status" value="1"/>
</dbReference>
<dbReference type="Proteomes" id="UP001153555">
    <property type="component" value="Unassembled WGS sequence"/>
</dbReference>
<dbReference type="Gene3D" id="3.30.70.330">
    <property type="match status" value="2"/>
</dbReference>
<evidence type="ECO:0000256" key="6">
    <source>
        <dbReference type="SAM" id="MobiDB-lite"/>
    </source>
</evidence>
<dbReference type="GO" id="GO:0003723">
    <property type="term" value="F:RNA binding"/>
    <property type="evidence" value="ECO:0007669"/>
    <property type="project" value="UniProtKB-UniRule"/>
</dbReference>
<evidence type="ECO:0000256" key="5">
    <source>
        <dbReference type="PROSITE-ProRule" id="PRU00176"/>
    </source>
</evidence>
<dbReference type="CDD" id="cd12524">
    <property type="entry name" value="RRM1_MEI2_like"/>
    <property type="match status" value="1"/>
</dbReference>
<evidence type="ECO:0000313" key="8">
    <source>
        <dbReference type="EMBL" id="CAA0816731.1"/>
    </source>
</evidence>
<organism evidence="8 9">
    <name type="scientific">Striga hermonthica</name>
    <name type="common">Purple witchweed</name>
    <name type="synonym">Buchnera hermonthica</name>
    <dbReference type="NCBI Taxonomy" id="68872"/>
    <lineage>
        <taxon>Eukaryota</taxon>
        <taxon>Viridiplantae</taxon>
        <taxon>Streptophyta</taxon>
        <taxon>Embryophyta</taxon>
        <taxon>Tracheophyta</taxon>
        <taxon>Spermatophyta</taxon>
        <taxon>Magnoliopsida</taxon>
        <taxon>eudicotyledons</taxon>
        <taxon>Gunneridae</taxon>
        <taxon>Pentapetalae</taxon>
        <taxon>asterids</taxon>
        <taxon>lamiids</taxon>
        <taxon>Lamiales</taxon>
        <taxon>Orobanchaceae</taxon>
        <taxon>Buchnereae</taxon>
        <taxon>Striga</taxon>
    </lineage>
</organism>
<comment type="function">
    <text evidence="4">Probable RNA-binding protein that plays a role in meiosis and vegetative growth.</text>
</comment>
<feature type="region of interest" description="Disordered" evidence="6">
    <location>
        <begin position="751"/>
        <end position="774"/>
    </location>
</feature>
<proteinExistence type="predicted"/>
<evidence type="ECO:0000259" key="7">
    <source>
        <dbReference type="PROSITE" id="PS50102"/>
    </source>
</evidence>
<dbReference type="GO" id="GO:0045836">
    <property type="term" value="P:positive regulation of meiotic nuclear division"/>
    <property type="evidence" value="ECO:0007669"/>
    <property type="project" value="UniProtKB-ARBA"/>
</dbReference>
<protein>
    <submittedName>
        <fullName evidence="8">Protein MEI2-like 1</fullName>
    </submittedName>
</protein>
<keyword evidence="1" id="KW-0677">Repeat</keyword>
<dbReference type="InterPro" id="IPR012677">
    <property type="entry name" value="Nucleotide-bd_a/b_plait_sf"/>
</dbReference>
<dbReference type="OrthoDB" id="417481at2759"/>
<dbReference type="GO" id="GO:0045927">
    <property type="term" value="P:positive regulation of growth"/>
    <property type="evidence" value="ECO:0007669"/>
    <property type="project" value="UniProtKB-ARBA"/>
</dbReference>
<dbReference type="SUPFAM" id="SSF54928">
    <property type="entry name" value="RNA-binding domain, RBD"/>
    <property type="match status" value="2"/>
</dbReference>
<dbReference type="CDD" id="cd12531">
    <property type="entry name" value="RRM3_MEI2_like"/>
    <property type="match status" value="1"/>
</dbReference>
<dbReference type="GO" id="GO:0051321">
    <property type="term" value="P:meiotic cell cycle"/>
    <property type="evidence" value="ECO:0007669"/>
    <property type="project" value="UniProtKB-KW"/>
</dbReference>
<accession>A0A9N7MY24</accession>
<name>A0A9N7MY24_STRHE</name>
<evidence type="ECO:0000256" key="3">
    <source>
        <dbReference type="ARBA" id="ARBA00023254"/>
    </source>
</evidence>
<dbReference type="InterPro" id="IPR035979">
    <property type="entry name" value="RBD_domain_sf"/>
</dbReference>
<feature type="domain" description="RRM" evidence="7">
    <location>
        <begin position="276"/>
        <end position="349"/>
    </location>
</feature>
<feature type="region of interest" description="Disordered" evidence="6">
    <location>
        <begin position="910"/>
        <end position="967"/>
    </location>
</feature>
<dbReference type="Pfam" id="PF00076">
    <property type="entry name" value="RRM_1"/>
    <property type="match status" value="2"/>
</dbReference>
<keyword evidence="2 5" id="KW-0694">RNA-binding</keyword>
<reference evidence="8" key="1">
    <citation type="submission" date="2019-12" db="EMBL/GenBank/DDBJ databases">
        <authorList>
            <person name="Scholes J."/>
        </authorList>
    </citation>
    <scope>NUCLEOTIDE SEQUENCE</scope>
</reference>
<feature type="compositionally biased region" description="Polar residues" evidence="6">
    <location>
        <begin position="957"/>
        <end position="967"/>
    </location>
</feature>
<evidence type="ECO:0000313" key="9">
    <source>
        <dbReference type="Proteomes" id="UP001153555"/>
    </source>
</evidence>
<feature type="compositionally biased region" description="Basic and acidic residues" evidence="6">
    <location>
        <begin position="756"/>
        <end position="766"/>
    </location>
</feature>
<dbReference type="InterPro" id="IPR034454">
    <property type="entry name" value="MEI2-like_RRM3"/>
</dbReference>
<dbReference type="InterPro" id="IPR000504">
    <property type="entry name" value="RRM_dom"/>
</dbReference>
<evidence type="ECO:0000256" key="4">
    <source>
        <dbReference type="ARBA" id="ARBA00058438"/>
    </source>
</evidence>
<dbReference type="SMART" id="SM00360">
    <property type="entry name" value="RRM"/>
    <property type="match status" value="3"/>
</dbReference>